<reference evidence="1" key="1">
    <citation type="journal article" date="2015" name="Nature">
        <title>Complex archaea that bridge the gap between prokaryotes and eukaryotes.</title>
        <authorList>
            <person name="Spang A."/>
            <person name="Saw J.H."/>
            <person name="Jorgensen S.L."/>
            <person name="Zaremba-Niedzwiedzka K."/>
            <person name="Martijn J."/>
            <person name="Lind A.E."/>
            <person name="van Eijk R."/>
            <person name="Schleper C."/>
            <person name="Guy L."/>
            <person name="Ettema T.J."/>
        </authorList>
    </citation>
    <scope>NUCLEOTIDE SEQUENCE</scope>
</reference>
<sequence length="60" mass="7224">MKPQFYNFIELFKENITVDHITSDLKCWNCDSESRENLFLHGYQFDDPLFKPMCNVYGLK</sequence>
<comment type="caution">
    <text evidence="1">The sequence shown here is derived from an EMBL/GenBank/DDBJ whole genome shotgun (WGS) entry which is preliminary data.</text>
</comment>
<dbReference type="EMBL" id="LAZR01014792">
    <property type="protein sequence ID" value="KKM15925.1"/>
    <property type="molecule type" value="Genomic_DNA"/>
</dbReference>
<gene>
    <name evidence="1" type="ORF">LCGC14_1691160</name>
</gene>
<organism evidence="1">
    <name type="scientific">marine sediment metagenome</name>
    <dbReference type="NCBI Taxonomy" id="412755"/>
    <lineage>
        <taxon>unclassified sequences</taxon>
        <taxon>metagenomes</taxon>
        <taxon>ecological metagenomes</taxon>
    </lineage>
</organism>
<name>A0A0F9KKV4_9ZZZZ</name>
<accession>A0A0F9KKV4</accession>
<proteinExistence type="predicted"/>
<dbReference type="AlphaFoldDB" id="A0A0F9KKV4"/>
<protein>
    <submittedName>
        <fullName evidence="1">Uncharacterized protein</fullName>
    </submittedName>
</protein>
<evidence type="ECO:0000313" key="1">
    <source>
        <dbReference type="EMBL" id="KKM15925.1"/>
    </source>
</evidence>